<dbReference type="AlphaFoldDB" id="A0A840J0G2"/>
<evidence type="ECO:0000313" key="6">
    <source>
        <dbReference type="Proteomes" id="UP000581769"/>
    </source>
</evidence>
<proteinExistence type="predicted"/>
<comment type="caution">
    <text evidence="5">The sequence shown here is derived from an EMBL/GenBank/DDBJ whole genome shotgun (WGS) entry which is preliminary data.</text>
</comment>
<feature type="transmembrane region" description="Helical" evidence="2">
    <location>
        <begin position="477"/>
        <end position="500"/>
    </location>
</feature>
<sequence>MGWISRPRARVRAVSGLVAAAVLGALSVTAAGTTPAAAATDEGIGHDITPGQPFASHTPDKNWLGSYIVGGKQVFCVSFQLKAPDSNEKYEPGDELLTKWGEKLPADEAANISYLLLRYGDTKDADQAAALAHLLHSWTSKPRSDKDLDESLPAKEIGYNIDYHLDKLKAQAPGAYADVEKLTADAEANRGPWTASVTAPKDAQHLGTPASWTVTVKNAKGNGMADVPVKLTATDASIDTADTAGTAADQEATEDTEQTDTSGSSATQAAATETTLKTDADGKVTVQLTPTGNQPKLAASLSAPADRPYVQKPMNDGIQNVVSTGGEKKLSASGVVAVAKPGKVQVTKTDAKTGKGIGGATLRITGKDRKSAANGQDGKPLNGPDGQPVVVTTGGEDGVATVDDLLAPQDVCVVEVNAPPGYTNAFDPKNPPAACGSLEPGGTLALTVVNIPNEVPHAIPAGDKPEAMAKGATETSFSVPGVAGLAALVLIGSGLVGFAARRSARR</sequence>
<dbReference type="RefSeq" id="WP_184783137.1">
    <property type="nucleotide sequence ID" value="NZ_JACHMG010000001.1"/>
</dbReference>
<feature type="region of interest" description="Disordered" evidence="1">
    <location>
        <begin position="365"/>
        <end position="389"/>
    </location>
</feature>
<name>A0A840J0G2_9PSEU</name>
<keyword evidence="2" id="KW-0472">Membrane</keyword>
<evidence type="ECO:0000256" key="1">
    <source>
        <dbReference type="SAM" id="MobiDB-lite"/>
    </source>
</evidence>
<evidence type="ECO:0000259" key="4">
    <source>
        <dbReference type="Pfam" id="PF17802"/>
    </source>
</evidence>
<organism evidence="5 6">
    <name type="scientific">Amycolatopsis jiangsuensis</name>
    <dbReference type="NCBI Taxonomy" id="1181879"/>
    <lineage>
        <taxon>Bacteria</taxon>
        <taxon>Bacillati</taxon>
        <taxon>Actinomycetota</taxon>
        <taxon>Actinomycetes</taxon>
        <taxon>Pseudonocardiales</taxon>
        <taxon>Pseudonocardiaceae</taxon>
        <taxon>Amycolatopsis</taxon>
    </lineage>
</organism>
<dbReference type="EMBL" id="JACHMG010000001">
    <property type="protein sequence ID" value="MBB4688446.1"/>
    <property type="molecule type" value="Genomic_DNA"/>
</dbReference>
<feature type="chain" id="PRO_5039280449" description="SpaA-like prealbumin fold domain-containing protein" evidence="3">
    <location>
        <begin position="31"/>
        <end position="506"/>
    </location>
</feature>
<dbReference type="InterPro" id="IPR013783">
    <property type="entry name" value="Ig-like_fold"/>
</dbReference>
<dbReference type="GO" id="GO:0005975">
    <property type="term" value="P:carbohydrate metabolic process"/>
    <property type="evidence" value="ECO:0007669"/>
    <property type="project" value="UniProtKB-ARBA"/>
</dbReference>
<keyword evidence="2" id="KW-1133">Transmembrane helix</keyword>
<keyword evidence="3" id="KW-0732">Signal</keyword>
<evidence type="ECO:0000256" key="3">
    <source>
        <dbReference type="SAM" id="SignalP"/>
    </source>
</evidence>
<evidence type="ECO:0000256" key="2">
    <source>
        <dbReference type="SAM" id="Phobius"/>
    </source>
</evidence>
<gene>
    <name evidence="5" type="ORF">BJY18_005931</name>
</gene>
<feature type="signal peptide" evidence="3">
    <location>
        <begin position="1"/>
        <end position="30"/>
    </location>
</feature>
<dbReference type="Proteomes" id="UP000581769">
    <property type="component" value="Unassembled WGS sequence"/>
</dbReference>
<keyword evidence="2" id="KW-0812">Transmembrane</keyword>
<evidence type="ECO:0000313" key="5">
    <source>
        <dbReference type="EMBL" id="MBB4688446.1"/>
    </source>
</evidence>
<feature type="domain" description="SpaA-like prealbumin fold" evidence="4">
    <location>
        <begin position="342"/>
        <end position="423"/>
    </location>
</feature>
<dbReference type="Pfam" id="PF17802">
    <property type="entry name" value="SpaA"/>
    <property type="match status" value="1"/>
</dbReference>
<feature type="region of interest" description="Disordered" evidence="1">
    <location>
        <begin position="246"/>
        <end position="299"/>
    </location>
</feature>
<dbReference type="Gene3D" id="2.60.40.10">
    <property type="entry name" value="Immunoglobulins"/>
    <property type="match status" value="1"/>
</dbReference>
<accession>A0A840J0G2</accession>
<dbReference type="InterPro" id="IPR041033">
    <property type="entry name" value="SpaA_PFL_dom_1"/>
</dbReference>
<feature type="compositionally biased region" description="Low complexity" evidence="1">
    <location>
        <begin position="259"/>
        <end position="275"/>
    </location>
</feature>
<protein>
    <recommendedName>
        <fullName evidence="4">SpaA-like prealbumin fold domain-containing protein</fullName>
    </recommendedName>
</protein>
<reference evidence="5 6" key="1">
    <citation type="submission" date="2020-08" db="EMBL/GenBank/DDBJ databases">
        <title>Sequencing the genomes of 1000 actinobacteria strains.</title>
        <authorList>
            <person name="Klenk H.-P."/>
        </authorList>
    </citation>
    <scope>NUCLEOTIDE SEQUENCE [LARGE SCALE GENOMIC DNA]</scope>
    <source>
        <strain evidence="5 6">DSM 45859</strain>
    </source>
</reference>
<keyword evidence="6" id="KW-1185">Reference proteome</keyword>